<dbReference type="GO" id="GO:0040001">
    <property type="term" value="P:establishment of mitotic spindle localization"/>
    <property type="evidence" value="ECO:0007669"/>
    <property type="project" value="TreeGrafter"/>
</dbReference>
<evidence type="ECO:0000259" key="7">
    <source>
        <dbReference type="SMART" id="SM01349"/>
    </source>
</evidence>
<evidence type="ECO:0000256" key="4">
    <source>
        <dbReference type="ARBA" id="ARBA00023212"/>
    </source>
</evidence>
<keyword evidence="3" id="KW-0677">Repeat</keyword>
<dbReference type="GO" id="GO:0031110">
    <property type="term" value="P:regulation of microtubule polymerization or depolymerization"/>
    <property type="evidence" value="ECO:0007669"/>
    <property type="project" value="UniProtKB-ARBA"/>
</dbReference>
<dbReference type="AlphaFoldDB" id="A0AAV2LCX0"/>
<dbReference type="EMBL" id="OZ035844">
    <property type="protein sequence ID" value="CAL1598027.1"/>
    <property type="molecule type" value="Genomic_DNA"/>
</dbReference>
<dbReference type="GO" id="GO:0008017">
    <property type="term" value="F:microtubule binding"/>
    <property type="evidence" value="ECO:0007669"/>
    <property type="project" value="TreeGrafter"/>
</dbReference>
<keyword evidence="4" id="KW-0206">Cytoskeleton</keyword>
<dbReference type="GO" id="GO:0090307">
    <property type="term" value="P:mitotic spindle assembly"/>
    <property type="evidence" value="ECO:0007669"/>
    <property type="project" value="TreeGrafter"/>
</dbReference>
<dbReference type="Pfam" id="PF12348">
    <property type="entry name" value="CLASP_N"/>
    <property type="match status" value="1"/>
</dbReference>
<dbReference type="InterPro" id="IPR011989">
    <property type="entry name" value="ARM-like"/>
</dbReference>
<evidence type="ECO:0000313" key="8">
    <source>
        <dbReference type="EMBL" id="CAL1598027.1"/>
    </source>
</evidence>
<accession>A0AAV2LCX0</accession>
<feature type="region of interest" description="Disordered" evidence="6">
    <location>
        <begin position="1"/>
        <end position="31"/>
    </location>
</feature>
<dbReference type="GO" id="GO:0005813">
    <property type="term" value="C:centrosome"/>
    <property type="evidence" value="ECO:0007669"/>
    <property type="project" value="UniProtKB-SubCell"/>
</dbReference>
<protein>
    <recommendedName>
        <fullName evidence="7">TOG domain-containing protein</fullName>
    </recommendedName>
</protein>
<dbReference type="SUPFAM" id="SSF48371">
    <property type="entry name" value="ARM repeat"/>
    <property type="match status" value="1"/>
</dbReference>
<evidence type="ECO:0000256" key="2">
    <source>
        <dbReference type="ARBA" id="ARBA00022490"/>
    </source>
</evidence>
<comment type="subcellular location">
    <subcellularLocation>
        <location evidence="1">Cytoplasm</location>
        <location evidence="1">Cytoskeleton</location>
    </subcellularLocation>
</comment>
<dbReference type="InterPro" id="IPR021133">
    <property type="entry name" value="HEAT_type_2"/>
</dbReference>
<sequence>MNLTHQSEAEMDPEEGLCPQSPGPDVPPDVSPEVLLQLLSHAETRTLGHVLQMVQDCPALVQDQSTVDRAVDTVVCVWVNHGDCEVVLLGMELLSALVSLLQEAFRTQVATVLPSLMDRLGDVTERVREQDQALLLKIMDQAANPQFVWERMMGGFKHKNSRTREGLCLCLMSTLNVFGSQSLTLSKIVPHICSLLEDLSSAVRGVALNSLVEIYRHVGEKVRIDLGSVR</sequence>
<evidence type="ECO:0000256" key="3">
    <source>
        <dbReference type="ARBA" id="ARBA00022737"/>
    </source>
</evidence>
<keyword evidence="2" id="KW-0963">Cytoplasm</keyword>
<dbReference type="GO" id="GO:0051301">
    <property type="term" value="P:cell division"/>
    <property type="evidence" value="ECO:0007669"/>
    <property type="project" value="UniProtKB-KW"/>
</dbReference>
<dbReference type="InterPro" id="IPR034085">
    <property type="entry name" value="TOG"/>
</dbReference>
<gene>
    <name evidence="8" type="ORF">KC01_LOCUS26479</name>
</gene>
<proteinExistence type="predicted"/>
<evidence type="ECO:0000256" key="1">
    <source>
        <dbReference type="ARBA" id="ARBA00004245"/>
    </source>
</evidence>
<evidence type="ECO:0000313" key="9">
    <source>
        <dbReference type="Proteomes" id="UP001497482"/>
    </source>
</evidence>
<dbReference type="GO" id="GO:0005794">
    <property type="term" value="C:Golgi apparatus"/>
    <property type="evidence" value="ECO:0007669"/>
    <property type="project" value="UniProtKB-SubCell"/>
</dbReference>
<dbReference type="GO" id="GO:0043515">
    <property type="term" value="F:kinetochore binding"/>
    <property type="evidence" value="ECO:0007669"/>
    <property type="project" value="TreeGrafter"/>
</dbReference>
<reference evidence="8 9" key="1">
    <citation type="submission" date="2024-04" db="EMBL/GenBank/DDBJ databases">
        <authorList>
            <person name="Waldvogel A.-M."/>
            <person name="Schoenle A."/>
        </authorList>
    </citation>
    <scope>NUCLEOTIDE SEQUENCE [LARGE SCALE GENOMIC DNA]</scope>
</reference>
<evidence type="ECO:0000256" key="5">
    <source>
        <dbReference type="PROSITE-ProRule" id="PRU00103"/>
    </source>
</evidence>
<dbReference type="Proteomes" id="UP001497482">
    <property type="component" value="Chromosome 22"/>
</dbReference>
<feature type="repeat" description="HEAT" evidence="5">
    <location>
        <begin position="188"/>
        <end position="226"/>
    </location>
</feature>
<dbReference type="GO" id="GO:0045180">
    <property type="term" value="C:basal cortex"/>
    <property type="evidence" value="ECO:0007669"/>
    <property type="project" value="TreeGrafter"/>
</dbReference>
<dbReference type="GO" id="GO:0072686">
    <property type="term" value="C:mitotic spindle"/>
    <property type="evidence" value="ECO:0007669"/>
    <property type="project" value="TreeGrafter"/>
</dbReference>
<dbReference type="GO" id="GO:1902903">
    <property type="term" value="P:regulation of supramolecular fiber organization"/>
    <property type="evidence" value="ECO:0007669"/>
    <property type="project" value="UniProtKB-ARBA"/>
</dbReference>
<evidence type="ECO:0000256" key="6">
    <source>
        <dbReference type="SAM" id="MobiDB-lite"/>
    </source>
</evidence>
<dbReference type="PANTHER" id="PTHR21567:SF28">
    <property type="entry name" value="CLIP-ASSOCIATING PROTEIN 1"/>
    <property type="match status" value="1"/>
</dbReference>
<dbReference type="GO" id="GO:0000776">
    <property type="term" value="C:kinetochore"/>
    <property type="evidence" value="ECO:0007669"/>
    <property type="project" value="UniProtKB-KW"/>
</dbReference>
<name>A0AAV2LCX0_KNICA</name>
<dbReference type="SMART" id="SM01349">
    <property type="entry name" value="TOG"/>
    <property type="match status" value="1"/>
</dbReference>
<dbReference type="InterPro" id="IPR016024">
    <property type="entry name" value="ARM-type_fold"/>
</dbReference>
<organism evidence="8 9">
    <name type="scientific">Knipowitschia caucasica</name>
    <name type="common">Caucasian dwarf goby</name>
    <name type="synonym">Pomatoschistus caucasicus</name>
    <dbReference type="NCBI Taxonomy" id="637954"/>
    <lineage>
        <taxon>Eukaryota</taxon>
        <taxon>Metazoa</taxon>
        <taxon>Chordata</taxon>
        <taxon>Craniata</taxon>
        <taxon>Vertebrata</taxon>
        <taxon>Euteleostomi</taxon>
        <taxon>Actinopterygii</taxon>
        <taxon>Neopterygii</taxon>
        <taxon>Teleostei</taxon>
        <taxon>Neoteleostei</taxon>
        <taxon>Acanthomorphata</taxon>
        <taxon>Gobiaria</taxon>
        <taxon>Gobiiformes</taxon>
        <taxon>Gobioidei</taxon>
        <taxon>Gobiidae</taxon>
        <taxon>Gobiinae</taxon>
        <taxon>Knipowitschia</taxon>
    </lineage>
</organism>
<dbReference type="GO" id="GO:0005876">
    <property type="term" value="C:spindle microtubule"/>
    <property type="evidence" value="ECO:0007669"/>
    <property type="project" value="TreeGrafter"/>
</dbReference>
<dbReference type="PANTHER" id="PTHR21567">
    <property type="entry name" value="CLASP"/>
    <property type="match status" value="1"/>
</dbReference>
<feature type="compositionally biased region" description="Pro residues" evidence="6">
    <location>
        <begin position="21"/>
        <end position="30"/>
    </location>
</feature>
<dbReference type="Gene3D" id="1.25.10.10">
    <property type="entry name" value="Leucine-rich Repeat Variant"/>
    <property type="match status" value="1"/>
</dbReference>
<keyword evidence="9" id="KW-1185">Reference proteome</keyword>
<dbReference type="PROSITE" id="PS50077">
    <property type="entry name" value="HEAT_REPEAT"/>
    <property type="match status" value="1"/>
</dbReference>
<feature type="domain" description="TOG" evidence="7">
    <location>
        <begin position="20"/>
        <end position="229"/>
    </location>
</feature>
<dbReference type="InterPro" id="IPR024395">
    <property type="entry name" value="CLASP_N_dom"/>
</dbReference>
<dbReference type="GO" id="GO:0005881">
    <property type="term" value="C:cytoplasmic microtubule"/>
    <property type="evidence" value="ECO:0007669"/>
    <property type="project" value="TreeGrafter"/>
</dbReference>